<reference evidence="3" key="3">
    <citation type="submission" date="2015-06" db="UniProtKB">
        <authorList>
            <consortium name="EnsemblProtists"/>
        </authorList>
    </citation>
    <scope>IDENTIFICATION</scope>
</reference>
<feature type="compositionally biased region" description="Low complexity" evidence="1">
    <location>
        <begin position="267"/>
        <end position="277"/>
    </location>
</feature>
<feature type="non-terminal residue" evidence="2">
    <location>
        <position position="438"/>
    </location>
</feature>
<evidence type="ECO:0000313" key="3">
    <source>
        <dbReference type="EnsemblProtists" id="EKX32352"/>
    </source>
</evidence>
<dbReference type="KEGG" id="gtt:GUITHDRAFT_148692"/>
<feature type="compositionally biased region" description="Basic and acidic residues" evidence="1">
    <location>
        <begin position="12"/>
        <end position="23"/>
    </location>
</feature>
<dbReference type="PaxDb" id="55529-EKX32352"/>
<dbReference type="GeneID" id="17289075"/>
<dbReference type="RefSeq" id="XP_005819332.1">
    <property type="nucleotide sequence ID" value="XM_005819275.1"/>
</dbReference>
<reference evidence="4" key="2">
    <citation type="submission" date="2012-11" db="EMBL/GenBank/DDBJ databases">
        <authorList>
            <person name="Kuo A."/>
            <person name="Curtis B.A."/>
            <person name="Tanifuji G."/>
            <person name="Burki F."/>
            <person name="Gruber A."/>
            <person name="Irimia M."/>
            <person name="Maruyama S."/>
            <person name="Arias M.C."/>
            <person name="Ball S.G."/>
            <person name="Gile G.H."/>
            <person name="Hirakawa Y."/>
            <person name="Hopkins J.F."/>
            <person name="Rensing S.A."/>
            <person name="Schmutz J."/>
            <person name="Symeonidi A."/>
            <person name="Elias M."/>
            <person name="Eveleigh R.J."/>
            <person name="Herman E.K."/>
            <person name="Klute M.J."/>
            <person name="Nakayama T."/>
            <person name="Obornik M."/>
            <person name="Reyes-Prieto A."/>
            <person name="Armbrust E.V."/>
            <person name="Aves S.J."/>
            <person name="Beiko R.G."/>
            <person name="Coutinho P."/>
            <person name="Dacks J.B."/>
            <person name="Durnford D.G."/>
            <person name="Fast N.M."/>
            <person name="Green B.R."/>
            <person name="Grisdale C."/>
            <person name="Hempe F."/>
            <person name="Henrissat B."/>
            <person name="Hoppner M.P."/>
            <person name="Ishida K.-I."/>
            <person name="Kim E."/>
            <person name="Koreny L."/>
            <person name="Kroth P.G."/>
            <person name="Liu Y."/>
            <person name="Malik S.-B."/>
            <person name="Maier U.G."/>
            <person name="McRose D."/>
            <person name="Mock T."/>
            <person name="Neilson J.A."/>
            <person name="Onodera N.T."/>
            <person name="Poole A.M."/>
            <person name="Pritham E.J."/>
            <person name="Richards T.A."/>
            <person name="Rocap G."/>
            <person name="Roy S.W."/>
            <person name="Sarai C."/>
            <person name="Schaack S."/>
            <person name="Shirato S."/>
            <person name="Slamovits C.H."/>
            <person name="Spencer D.F."/>
            <person name="Suzuki S."/>
            <person name="Worden A.Z."/>
            <person name="Zauner S."/>
            <person name="Barry K."/>
            <person name="Bell C."/>
            <person name="Bharti A.K."/>
            <person name="Crow J.A."/>
            <person name="Grimwood J."/>
            <person name="Kramer R."/>
            <person name="Lindquist E."/>
            <person name="Lucas S."/>
            <person name="Salamov A."/>
            <person name="McFadden G.I."/>
            <person name="Lane C.E."/>
            <person name="Keeling P.J."/>
            <person name="Gray M.W."/>
            <person name="Grigoriev I.V."/>
            <person name="Archibald J.M."/>
        </authorList>
    </citation>
    <scope>NUCLEOTIDE SEQUENCE</scope>
    <source>
        <strain evidence="4">CCMP2712</strain>
    </source>
</reference>
<gene>
    <name evidence="2" type="ORF">GUITHDRAFT_148692</name>
</gene>
<feature type="compositionally biased region" description="Acidic residues" evidence="1">
    <location>
        <begin position="320"/>
        <end position="337"/>
    </location>
</feature>
<feature type="compositionally biased region" description="Basic and acidic residues" evidence="1">
    <location>
        <begin position="286"/>
        <end position="319"/>
    </location>
</feature>
<dbReference type="EMBL" id="JH993195">
    <property type="protein sequence ID" value="EKX32352.1"/>
    <property type="molecule type" value="Genomic_DNA"/>
</dbReference>
<evidence type="ECO:0000313" key="2">
    <source>
        <dbReference type="EMBL" id="EKX32352.1"/>
    </source>
</evidence>
<dbReference type="EnsemblProtists" id="EKX32352">
    <property type="protein sequence ID" value="EKX32352"/>
    <property type="gene ID" value="GUITHDRAFT_148692"/>
</dbReference>
<keyword evidence="4" id="KW-1185">Reference proteome</keyword>
<feature type="region of interest" description="Disordered" evidence="1">
    <location>
        <begin position="267"/>
        <end position="410"/>
    </location>
</feature>
<proteinExistence type="predicted"/>
<dbReference type="Proteomes" id="UP000011087">
    <property type="component" value="Unassembled WGS sequence"/>
</dbReference>
<accession>L1I8F8</accession>
<feature type="region of interest" description="Disordered" evidence="1">
    <location>
        <begin position="199"/>
        <end position="239"/>
    </location>
</feature>
<organism evidence="2">
    <name type="scientific">Guillardia theta (strain CCMP2712)</name>
    <name type="common">Cryptophyte</name>
    <dbReference type="NCBI Taxonomy" id="905079"/>
    <lineage>
        <taxon>Eukaryota</taxon>
        <taxon>Cryptophyceae</taxon>
        <taxon>Pyrenomonadales</taxon>
        <taxon>Geminigeraceae</taxon>
        <taxon>Guillardia</taxon>
    </lineage>
</organism>
<evidence type="ECO:0000256" key="1">
    <source>
        <dbReference type="SAM" id="MobiDB-lite"/>
    </source>
</evidence>
<name>L1I8F8_GUITC</name>
<dbReference type="HOGENOM" id="CLU_626423_0_0_1"/>
<feature type="compositionally biased region" description="Polar residues" evidence="1">
    <location>
        <begin position="199"/>
        <end position="229"/>
    </location>
</feature>
<reference evidence="2 4" key="1">
    <citation type="journal article" date="2012" name="Nature">
        <title>Algal genomes reveal evolutionary mosaicism and the fate of nucleomorphs.</title>
        <authorList>
            <consortium name="DOE Joint Genome Institute"/>
            <person name="Curtis B.A."/>
            <person name="Tanifuji G."/>
            <person name="Burki F."/>
            <person name="Gruber A."/>
            <person name="Irimia M."/>
            <person name="Maruyama S."/>
            <person name="Arias M.C."/>
            <person name="Ball S.G."/>
            <person name="Gile G.H."/>
            <person name="Hirakawa Y."/>
            <person name="Hopkins J.F."/>
            <person name="Kuo A."/>
            <person name="Rensing S.A."/>
            <person name="Schmutz J."/>
            <person name="Symeonidi A."/>
            <person name="Elias M."/>
            <person name="Eveleigh R.J."/>
            <person name="Herman E.K."/>
            <person name="Klute M.J."/>
            <person name="Nakayama T."/>
            <person name="Obornik M."/>
            <person name="Reyes-Prieto A."/>
            <person name="Armbrust E.V."/>
            <person name="Aves S.J."/>
            <person name="Beiko R.G."/>
            <person name="Coutinho P."/>
            <person name="Dacks J.B."/>
            <person name="Durnford D.G."/>
            <person name="Fast N.M."/>
            <person name="Green B.R."/>
            <person name="Grisdale C.J."/>
            <person name="Hempel F."/>
            <person name="Henrissat B."/>
            <person name="Hoppner M.P."/>
            <person name="Ishida K."/>
            <person name="Kim E."/>
            <person name="Koreny L."/>
            <person name="Kroth P.G."/>
            <person name="Liu Y."/>
            <person name="Malik S.B."/>
            <person name="Maier U.G."/>
            <person name="McRose D."/>
            <person name="Mock T."/>
            <person name="Neilson J.A."/>
            <person name="Onodera N.T."/>
            <person name="Poole A.M."/>
            <person name="Pritham E.J."/>
            <person name="Richards T.A."/>
            <person name="Rocap G."/>
            <person name="Roy S.W."/>
            <person name="Sarai C."/>
            <person name="Schaack S."/>
            <person name="Shirato S."/>
            <person name="Slamovits C.H."/>
            <person name="Spencer D.F."/>
            <person name="Suzuki S."/>
            <person name="Worden A.Z."/>
            <person name="Zauner S."/>
            <person name="Barry K."/>
            <person name="Bell C."/>
            <person name="Bharti A.K."/>
            <person name="Crow J.A."/>
            <person name="Grimwood J."/>
            <person name="Kramer R."/>
            <person name="Lindquist E."/>
            <person name="Lucas S."/>
            <person name="Salamov A."/>
            <person name="McFadden G.I."/>
            <person name="Lane C.E."/>
            <person name="Keeling P.J."/>
            <person name="Gray M.W."/>
            <person name="Grigoriev I.V."/>
            <person name="Archibald J.M."/>
        </authorList>
    </citation>
    <scope>NUCLEOTIDE SEQUENCE</scope>
    <source>
        <strain evidence="2 4">CCMP2712</strain>
    </source>
</reference>
<sequence length="438" mass="49761">MKEAENAANSDAARKTEWKSRKSDRLVRAELVLNGLKTDFLQQFRKIEKQRESHAIREKQIRNEYFFKRRNLQVQHELATKGNKPVTRWKKEEVPVQKDPEPVFQHKLFVPRLKLDARLHDWQQSNMESTAAEEEAPVRYIDSIRSQVTRVEVSQEERARLLAMGATTARDEGGENVALATFTAPHWTSLLTKSWNVTSAGSVRPQTTRDPPAGSASSRWLPTRALTSRSEQRSRSHASALLAAERATNELYMVLNDMNQRSLRRSLSGDSLTGSRSPMMDPVAVRGERSRPTEKTKIPSTSKREAEGQRRLEDKREKEEQEEVEEQEEGQEEEQDGFEMVHATKFDELKIVGSFPKFSSSNPRAGKNVKGDHSRKARPATNKPVNRLKARTRTAPARSSDNGGSGLRNEEVANLHELKIAVDEGVVQWQSESDSYPL</sequence>
<protein>
    <submittedName>
        <fullName evidence="2 3">Uncharacterized protein</fullName>
    </submittedName>
</protein>
<feature type="region of interest" description="Disordered" evidence="1">
    <location>
        <begin position="1"/>
        <end position="23"/>
    </location>
</feature>
<evidence type="ECO:0000313" key="4">
    <source>
        <dbReference type="Proteomes" id="UP000011087"/>
    </source>
</evidence>
<dbReference type="AlphaFoldDB" id="L1I8F8"/>